<dbReference type="AlphaFoldDB" id="A0A914C399"/>
<proteinExistence type="predicted"/>
<accession>A0A914C399</accession>
<dbReference type="SUPFAM" id="SSF50978">
    <property type="entry name" value="WD40 repeat-like"/>
    <property type="match status" value="1"/>
</dbReference>
<keyword evidence="1" id="KW-0853">WD repeat</keyword>
<feature type="repeat" description="WD" evidence="1">
    <location>
        <begin position="161"/>
        <end position="201"/>
    </location>
</feature>
<dbReference type="SMART" id="SM00320">
    <property type="entry name" value="WD40"/>
    <property type="match status" value="5"/>
</dbReference>
<protein>
    <submittedName>
        <fullName evidence="3">Uncharacterized protein</fullName>
    </submittedName>
</protein>
<dbReference type="PROSITE" id="PS50082">
    <property type="entry name" value="WD_REPEATS_2"/>
    <property type="match status" value="1"/>
</dbReference>
<dbReference type="InterPro" id="IPR015943">
    <property type="entry name" value="WD40/YVTN_repeat-like_dom_sf"/>
</dbReference>
<dbReference type="InterPro" id="IPR001680">
    <property type="entry name" value="WD40_rpt"/>
</dbReference>
<name>A0A914C399_9BILA</name>
<dbReference type="Pfam" id="PF00400">
    <property type="entry name" value="WD40"/>
    <property type="match status" value="2"/>
</dbReference>
<keyword evidence="2" id="KW-1185">Reference proteome</keyword>
<reference evidence="3" key="1">
    <citation type="submission" date="2022-11" db="UniProtKB">
        <authorList>
            <consortium name="WormBaseParasite"/>
        </authorList>
    </citation>
    <scope>IDENTIFICATION</scope>
</reference>
<dbReference type="InterPro" id="IPR040067">
    <property type="entry name" value="WDR47"/>
</dbReference>
<dbReference type="Gene3D" id="2.130.10.10">
    <property type="entry name" value="YVTN repeat-like/Quinoprotein amine dehydrogenase"/>
    <property type="match status" value="1"/>
</dbReference>
<dbReference type="WBParaSite" id="ACRNAN_Path_195.g690.t1">
    <property type="protein sequence ID" value="ACRNAN_Path_195.g690.t1"/>
    <property type="gene ID" value="ACRNAN_Path_195.g690"/>
</dbReference>
<dbReference type="Proteomes" id="UP000887540">
    <property type="component" value="Unplaced"/>
</dbReference>
<dbReference type="PANTHER" id="PTHR19863">
    <property type="entry name" value="NEMITIN (NEURONAL ENRICHED MAP INTERACTING PROTEIN) HOMOLOG"/>
    <property type="match status" value="1"/>
</dbReference>
<organism evidence="2 3">
    <name type="scientific">Acrobeloides nanus</name>
    <dbReference type="NCBI Taxonomy" id="290746"/>
    <lineage>
        <taxon>Eukaryota</taxon>
        <taxon>Metazoa</taxon>
        <taxon>Ecdysozoa</taxon>
        <taxon>Nematoda</taxon>
        <taxon>Chromadorea</taxon>
        <taxon>Rhabditida</taxon>
        <taxon>Tylenchina</taxon>
        <taxon>Cephalobomorpha</taxon>
        <taxon>Cephaloboidea</taxon>
        <taxon>Cephalobidae</taxon>
        <taxon>Acrobeloides</taxon>
    </lineage>
</organism>
<dbReference type="InterPro" id="IPR036322">
    <property type="entry name" value="WD40_repeat_dom_sf"/>
</dbReference>
<evidence type="ECO:0000256" key="1">
    <source>
        <dbReference type="PROSITE-ProRule" id="PRU00221"/>
    </source>
</evidence>
<sequence>MIKTDLTRFFKEVNSGFEWISSKFSHQELIKCLEIVPDSRLLCFGDAGGNIVLANAAKEDMEICICDKIESCHSAQICDICINPSGDLVASTSNEENVKVIQLDKKKRKFSYEPVTFPFAEKIRTIAFVEDERYGSNLLIAGGGRTIFVSDCITGKVVKKLLGHRANITKVTSVGGCQFVASYVDKTLRVWDIRVDEPVRTFDVLDIAQGHSGSTSHIDTSGGCLARVDQQGYIHCYQFQTGRFVSKHKAPDIPITVIQFGTPQRFLVTADKNGLSICDLNEIPARFKTKKVLEATEKITAIRWHPKPTEFFAIGDKTLFRLKLKNNNPSAIVENGSSTNGTHQH</sequence>
<evidence type="ECO:0000313" key="3">
    <source>
        <dbReference type="WBParaSite" id="ACRNAN_Path_195.g690.t1"/>
    </source>
</evidence>
<evidence type="ECO:0000313" key="2">
    <source>
        <dbReference type="Proteomes" id="UP000887540"/>
    </source>
</evidence>
<dbReference type="PANTHER" id="PTHR19863:SF11">
    <property type="entry name" value="WD REPEAT-CONTAINING PROTEIN 47-LIKE PROTEIN"/>
    <property type="match status" value="1"/>
</dbReference>